<feature type="domain" description="ABC transporter" evidence="11">
    <location>
        <begin position="871"/>
        <end position="1108"/>
    </location>
</feature>
<evidence type="ECO:0000256" key="7">
    <source>
        <dbReference type="ARBA" id="ARBA00022989"/>
    </source>
</evidence>
<evidence type="ECO:0000259" key="11">
    <source>
        <dbReference type="PROSITE" id="PS50893"/>
    </source>
</evidence>
<evidence type="ECO:0000256" key="6">
    <source>
        <dbReference type="ARBA" id="ARBA00022840"/>
    </source>
</evidence>
<evidence type="ECO:0000256" key="3">
    <source>
        <dbReference type="ARBA" id="ARBA00022692"/>
    </source>
</evidence>
<dbReference type="PaxDb" id="2903-EOD21422"/>
<dbReference type="InterPro" id="IPR044726">
    <property type="entry name" value="ABCC_6TM_D2"/>
</dbReference>
<dbReference type="GO" id="GO:0016887">
    <property type="term" value="F:ATP hydrolysis activity"/>
    <property type="evidence" value="ECO:0007669"/>
    <property type="project" value="InterPro"/>
</dbReference>
<feature type="region of interest" description="Disordered" evidence="9">
    <location>
        <begin position="483"/>
        <end position="522"/>
    </location>
</feature>
<keyword evidence="3 10" id="KW-0812">Transmembrane</keyword>
<dbReference type="PROSITE" id="PS50893">
    <property type="entry name" value="ABC_TRANSPORTER_2"/>
    <property type="match status" value="2"/>
</dbReference>
<dbReference type="GO" id="GO:0140359">
    <property type="term" value="F:ABC-type transporter activity"/>
    <property type="evidence" value="ECO:0007669"/>
    <property type="project" value="InterPro"/>
</dbReference>
<dbReference type="InterPro" id="IPR011527">
    <property type="entry name" value="ABC1_TM_dom"/>
</dbReference>
<feature type="domain" description="ABC transmembrane type-1" evidence="12">
    <location>
        <begin position="551"/>
        <end position="835"/>
    </location>
</feature>
<feature type="domain" description="ABC transmembrane type-1" evidence="12">
    <location>
        <begin position="1"/>
        <end position="216"/>
    </location>
</feature>
<dbReference type="InterPro" id="IPR027417">
    <property type="entry name" value="P-loop_NTPase"/>
</dbReference>
<accession>A0A0D3JD37</accession>
<evidence type="ECO:0000256" key="9">
    <source>
        <dbReference type="SAM" id="MobiDB-lite"/>
    </source>
</evidence>
<dbReference type="CDD" id="cd03250">
    <property type="entry name" value="ABCC_MRP_domain1"/>
    <property type="match status" value="1"/>
</dbReference>
<keyword evidence="2" id="KW-0813">Transport</keyword>
<dbReference type="InterPro" id="IPR017871">
    <property type="entry name" value="ABC_transporter-like_CS"/>
</dbReference>
<dbReference type="AlphaFoldDB" id="A0A0D3JD37"/>
<evidence type="ECO:0000256" key="4">
    <source>
        <dbReference type="ARBA" id="ARBA00022737"/>
    </source>
</evidence>
<dbReference type="PANTHER" id="PTHR24223:SF353">
    <property type="entry name" value="ABC TRANSPORTER ATP-BINDING PROTEIN_PERMEASE VMR1-RELATED"/>
    <property type="match status" value="1"/>
</dbReference>
<feature type="transmembrane region" description="Helical" evidence="10">
    <location>
        <begin position="154"/>
        <end position="176"/>
    </location>
</feature>
<dbReference type="GO" id="GO:0016020">
    <property type="term" value="C:membrane"/>
    <property type="evidence" value="ECO:0007669"/>
    <property type="project" value="UniProtKB-SubCell"/>
</dbReference>
<dbReference type="PROSITE" id="PS00211">
    <property type="entry name" value="ABC_TRANSPORTER_1"/>
    <property type="match status" value="1"/>
</dbReference>
<dbReference type="Pfam" id="PF00005">
    <property type="entry name" value="ABC_tran"/>
    <property type="match status" value="2"/>
</dbReference>
<dbReference type="CDD" id="cd03244">
    <property type="entry name" value="ABCC_MRP_domain2"/>
    <property type="match status" value="1"/>
</dbReference>
<dbReference type="Gene3D" id="3.40.50.300">
    <property type="entry name" value="P-loop containing nucleotide triphosphate hydrolases"/>
    <property type="match status" value="2"/>
</dbReference>
<dbReference type="eggNOG" id="KOG0054">
    <property type="taxonomic scope" value="Eukaryota"/>
</dbReference>
<dbReference type="GeneID" id="17266973"/>
<keyword evidence="6" id="KW-0067">ATP-binding</keyword>
<feature type="transmembrane region" description="Helical" evidence="10">
    <location>
        <begin position="52"/>
        <end position="71"/>
    </location>
</feature>
<dbReference type="SUPFAM" id="SSF90123">
    <property type="entry name" value="ABC transporter transmembrane region"/>
    <property type="match status" value="2"/>
</dbReference>
<dbReference type="InterPro" id="IPR003439">
    <property type="entry name" value="ABC_transporter-like_ATP-bd"/>
</dbReference>
<evidence type="ECO:0000313" key="14">
    <source>
        <dbReference type="Proteomes" id="UP000013827"/>
    </source>
</evidence>
<dbReference type="CDD" id="cd18579">
    <property type="entry name" value="ABC_6TM_ABCC_D1"/>
    <property type="match status" value="1"/>
</dbReference>
<comment type="subcellular location">
    <subcellularLocation>
        <location evidence="1">Membrane</location>
        <topology evidence="1">Multi-pass membrane protein</topology>
    </subcellularLocation>
</comment>
<dbReference type="InterPro" id="IPR050173">
    <property type="entry name" value="ABC_transporter_C-like"/>
</dbReference>
<feature type="domain" description="ABC transporter" evidence="11">
    <location>
        <begin position="228"/>
        <end position="466"/>
    </location>
</feature>
<feature type="compositionally biased region" description="Gly residues" evidence="9">
    <location>
        <begin position="490"/>
        <end position="521"/>
    </location>
</feature>
<organism evidence="13 14">
    <name type="scientific">Emiliania huxleyi (strain CCMP1516)</name>
    <dbReference type="NCBI Taxonomy" id="280463"/>
    <lineage>
        <taxon>Eukaryota</taxon>
        <taxon>Haptista</taxon>
        <taxon>Haptophyta</taxon>
        <taxon>Prymnesiophyceae</taxon>
        <taxon>Isochrysidales</taxon>
        <taxon>Noelaerhabdaceae</taxon>
        <taxon>Emiliania</taxon>
    </lineage>
</organism>
<evidence type="ECO:0000256" key="2">
    <source>
        <dbReference type="ARBA" id="ARBA00022448"/>
    </source>
</evidence>
<keyword evidence="14" id="KW-1185">Reference proteome</keyword>
<dbReference type="STRING" id="2903.R1CG22"/>
<feature type="transmembrane region" description="Helical" evidence="10">
    <location>
        <begin position="693"/>
        <end position="713"/>
    </location>
</feature>
<evidence type="ECO:0000256" key="1">
    <source>
        <dbReference type="ARBA" id="ARBA00004141"/>
    </source>
</evidence>
<protein>
    <recommendedName>
        <fullName evidence="15">ABC transporter</fullName>
    </recommendedName>
</protein>
<feature type="transmembrane region" description="Helical" evidence="10">
    <location>
        <begin position="77"/>
        <end position="96"/>
    </location>
</feature>
<dbReference type="FunFam" id="3.40.50.300:FF:000838">
    <property type="entry name" value="ABC multidrug transporter (Eurofung)"/>
    <property type="match status" value="1"/>
</dbReference>
<keyword evidence="4" id="KW-0677">Repeat</keyword>
<reference evidence="13" key="2">
    <citation type="submission" date="2024-10" db="UniProtKB">
        <authorList>
            <consortium name="EnsemblProtists"/>
        </authorList>
    </citation>
    <scope>IDENTIFICATION</scope>
</reference>
<dbReference type="FunFam" id="3.40.50.300:FF:000997">
    <property type="entry name" value="Multidrug resistance-associated protein 1"/>
    <property type="match status" value="1"/>
</dbReference>
<evidence type="ECO:0000256" key="10">
    <source>
        <dbReference type="SAM" id="Phobius"/>
    </source>
</evidence>
<dbReference type="PROSITE" id="PS50929">
    <property type="entry name" value="ABC_TM1F"/>
    <property type="match status" value="2"/>
</dbReference>
<dbReference type="HOGENOM" id="CLU_000604_27_1_1"/>
<dbReference type="InterPro" id="IPR003593">
    <property type="entry name" value="AAA+_ATPase"/>
</dbReference>
<evidence type="ECO:0000256" key="8">
    <source>
        <dbReference type="ARBA" id="ARBA00023136"/>
    </source>
</evidence>
<feature type="transmembrane region" description="Helical" evidence="10">
    <location>
        <begin position="781"/>
        <end position="800"/>
    </location>
</feature>
<dbReference type="Pfam" id="PF00664">
    <property type="entry name" value="ABC_membrane"/>
    <property type="match status" value="2"/>
</dbReference>
<proteinExistence type="predicted"/>
<evidence type="ECO:0000259" key="12">
    <source>
        <dbReference type="PROSITE" id="PS50929"/>
    </source>
</evidence>
<dbReference type="PANTHER" id="PTHR24223">
    <property type="entry name" value="ATP-BINDING CASSETTE SUB-FAMILY C"/>
    <property type="match status" value="1"/>
</dbReference>
<dbReference type="Gene3D" id="1.20.1560.10">
    <property type="entry name" value="ABC transporter type 1, transmembrane domain"/>
    <property type="match status" value="2"/>
</dbReference>
<dbReference type="CDD" id="cd18580">
    <property type="entry name" value="ABC_6TM_ABCC_D2"/>
    <property type="match status" value="1"/>
</dbReference>
<dbReference type="InterPro" id="IPR036640">
    <property type="entry name" value="ABC1_TM_sf"/>
</dbReference>
<reference evidence="14" key="1">
    <citation type="journal article" date="2013" name="Nature">
        <title>Pan genome of the phytoplankton Emiliania underpins its global distribution.</title>
        <authorList>
            <person name="Read B.A."/>
            <person name="Kegel J."/>
            <person name="Klute M.J."/>
            <person name="Kuo A."/>
            <person name="Lefebvre S.C."/>
            <person name="Maumus F."/>
            <person name="Mayer C."/>
            <person name="Miller J."/>
            <person name="Monier A."/>
            <person name="Salamov A."/>
            <person name="Young J."/>
            <person name="Aguilar M."/>
            <person name="Claverie J.M."/>
            <person name="Frickenhaus S."/>
            <person name="Gonzalez K."/>
            <person name="Herman E.K."/>
            <person name="Lin Y.C."/>
            <person name="Napier J."/>
            <person name="Ogata H."/>
            <person name="Sarno A.F."/>
            <person name="Shmutz J."/>
            <person name="Schroeder D."/>
            <person name="de Vargas C."/>
            <person name="Verret F."/>
            <person name="von Dassow P."/>
            <person name="Valentin K."/>
            <person name="Van de Peer Y."/>
            <person name="Wheeler G."/>
            <person name="Dacks J.B."/>
            <person name="Delwiche C.F."/>
            <person name="Dyhrman S.T."/>
            <person name="Glockner G."/>
            <person name="John U."/>
            <person name="Richards T."/>
            <person name="Worden A.Z."/>
            <person name="Zhang X."/>
            <person name="Grigoriev I.V."/>
            <person name="Allen A.E."/>
            <person name="Bidle K."/>
            <person name="Borodovsky M."/>
            <person name="Bowler C."/>
            <person name="Brownlee C."/>
            <person name="Cock J.M."/>
            <person name="Elias M."/>
            <person name="Gladyshev V.N."/>
            <person name="Groth M."/>
            <person name="Guda C."/>
            <person name="Hadaegh A."/>
            <person name="Iglesias-Rodriguez M.D."/>
            <person name="Jenkins J."/>
            <person name="Jones B.M."/>
            <person name="Lawson T."/>
            <person name="Leese F."/>
            <person name="Lindquist E."/>
            <person name="Lobanov A."/>
            <person name="Lomsadze A."/>
            <person name="Malik S.B."/>
            <person name="Marsh M.E."/>
            <person name="Mackinder L."/>
            <person name="Mock T."/>
            <person name="Mueller-Roeber B."/>
            <person name="Pagarete A."/>
            <person name="Parker M."/>
            <person name="Probert I."/>
            <person name="Quesneville H."/>
            <person name="Raines C."/>
            <person name="Rensing S.A."/>
            <person name="Riano-Pachon D.M."/>
            <person name="Richier S."/>
            <person name="Rokitta S."/>
            <person name="Shiraiwa Y."/>
            <person name="Soanes D.M."/>
            <person name="van der Giezen M."/>
            <person name="Wahlund T.M."/>
            <person name="Williams B."/>
            <person name="Wilson W."/>
            <person name="Wolfe G."/>
            <person name="Wurch L.L."/>
        </authorList>
    </citation>
    <scope>NUCLEOTIDE SEQUENCE</scope>
</reference>
<feature type="transmembrane region" description="Helical" evidence="10">
    <location>
        <begin position="669"/>
        <end position="687"/>
    </location>
</feature>
<feature type="transmembrane region" description="Helical" evidence="10">
    <location>
        <begin position="551"/>
        <end position="571"/>
    </location>
</feature>
<dbReference type="FunFam" id="1.20.1560.10:FF:000013">
    <property type="entry name" value="ABC transporter C family member 2"/>
    <property type="match status" value="1"/>
</dbReference>
<feature type="transmembrane region" description="Helical" evidence="10">
    <location>
        <begin position="196"/>
        <end position="215"/>
    </location>
</feature>
<dbReference type="SMART" id="SM00382">
    <property type="entry name" value="AAA"/>
    <property type="match status" value="2"/>
</dbReference>
<keyword evidence="8 10" id="KW-0472">Membrane</keyword>
<name>A0A0D3JD37_EMIH1</name>
<evidence type="ECO:0008006" key="15">
    <source>
        <dbReference type="Google" id="ProtNLM"/>
    </source>
</evidence>
<sequence length="1126" mass="119130">MGTRIRAFLTHTLADKALRFDPCASSASVGELTNLLAVDANNITIFTPGASWLFLEGAQLVLTLALLFYILGPGALGGLAVCLVFLPLNAVVMRVIKRLQDRLMKQKDRRMAAVSEALGAIRTIKLNGWEDEFEARIGALRAKEIATLRAFQNLGAITSTLWLCAPSMAALASFLVKNVLLHEDITASQGFTSLTLFQLLSVSMTFLPAVLNQAIQSWVGLRRIARFISLPDVDGLPAAAGGGEGGFANRPTASPPATLDTISLLVRPGELALVCGPTGCGKSSVLAALCGEIPRLGGTVVCSGRISYCPQRAFVMNATLRDNILFGSPYEASRYRAVLQACALEPDLKLLPAGDMTEIGEKGVNLSGGQQQRINLARACYARSDIVLLDDVLSAVDAHVGQHLFDRCINGFLAGRTRVLVTHSVASTLERASTVIVMGEGGRVLAQDTPFGEHEAIAALRTRSRPPSTLDLSALAPATPATAAAMSDTGDGGSGDSGSGGGGGRGGGGGADSGGGGGGGITKVEERARGAAKAATYRSYLAAAGSWRFHLLFLATCIAFSSLSPLQSVALKMWVASMAPGASGDSSRPCLLYVLAGVAFITTTLARNVLLPSASVRASRRMHAAMTATVLRARISWFEATPLGRILNRFSSDISAVDQQVANQCKDTLVISFNVVAITLVCTLGSGDAASQLVVLGAVLLATASSTFVYSSYRTPARELKRLESVTKSPLFARFAEMVSGAAVVRAFGEQQRFLATTANNVDCANRALFYLWHTNQWLRVSMNLVGSMVTGAVVASVLWQANKLEGGDAGLTLSYATQFTQAIMWFFRIYTQLEVSMNDVERINEFSRLETEAYQQGEPPAPEWPGDGTVSFKNVRLQYATAAAPVFARLSFTVPARTRCGVVGRTGAGKSSLAVALFRVVELSAGSICIGGADHQSIRLQTMRSRLSIIQQEPTLFRGTVRYNLDPVGDGGGGDARLWDALRRAGLEAKVRALPGGLDAEVSEGGANLSAGERQLVCMARALLKAAPILVMDEATANVDHETDTRIQTMIREDFCGTTTVLTVAHRLNTIAFYERVLVLDAGAVVEYDSPRTLLDKPGGAFRSLAEESGEMGALRAAAASATEA</sequence>
<dbReference type="GO" id="GO:0005524">
    <property type="term" value="F:ATP binding"/>
    <property type="evidence" value="ECO:0007669"/>
    <property type="project" value="UniProtKB-KW"/>
</dbReference>
<evidence type="ECO:0000313" key="13">
    <source>
        <dbReference type="EnsemblProtists" id="EOD21422"/>
    </source>
</evidence>
<dbReference type="RefSeq" id="XP_005773851.1">
    <property type="nucleotide sequence ID" value="XM_005773794.1"/>
</dbReference>
<evidence type="ECO:0000256" key="5">
    <source>
        <dbReference type="ARBA" id="ARBA00022741"/>
    </source>
</evidence>
<keyword evidence="5" id="KW-0547">Nucleotide-binding</keyword>
<dbReference type="SUPFAM" id="SSF52540">
    <property type="entry name" value="P-loop containing nucleoside triphosphate hydrolases"/>
    <property type="match status" value="2"/>
</dbReference>
<dbReference type="InterPro" id="IPR044746">
    <property type="entry name" value="ABCC_6TM_D1"/>
</dbReference>
<dbReference type="EnsemblProtists" id="EOD21422">
    <property type="protein sequence ID" value="EOD21422"/>
    <property type="gene ID" value="EMIHUDRAFT_430601"/>
</dbReference>
<dbReference type="KEGG" id="ehx:EMIHUDRAFT_430601"/>
<feature type="transmembrane region" description="Helical" evidence="10">
    <location>
        <begin position="591"/>
        <end position="611"/>
    </location>
</feature>
<keyword evidence="7 10" id="KW-1133">Transmembrane helix</keyword>
<dbReference type="Proteomes" id="UP000013827">
    <property type="component" value="Unassembled WGS sequence"/>
</dbReference>